<dbReference type="AlphaFoldDB" id="A0A0F9EVM0"/>
<dbReference type="EMBL" id="LAZR01033117">
    <property type="protein sequence ID" value="KKL49010.1"/>
    <property type="molecule type" value="Genomic_DNA"/>
</dbReference>
<comment type="caution">
    <text evidence="1">The sequence shown here is derived from an EMBL/GenBank/DDBJ whole genome shotgun (WGS) entry which is preliminary data.</text>
</comment>
<reference evidence="1" key="1">
    <citation type="journal article" date="2015" name="Nature">
        <title>Complex archaea that bridge the gap between prokaryotes and eukaryotes.</title>
        <authorList>
            <person name="Spang A."/>
            <person name="Saw J.H."/>
            <person name="Jorgensen S.L."/>
            <person name="Zaremba-Niedzwiedzka K."/>
            <person name="Martijn J."/>
            <person name="Lind A.E."/>
            <person name="van Eijk R."/>
            <person name="Schleper C."/>
            <person name="Guy L."/>
            <person name="Ettema T.J."/>
        </authorList>
    </citation>
    <scope>NUCLEOTIDE SEQUENCE</scope>
</reference>
<accession>A0A0F9EVM0</accession>
<evidence type="ECO:0000313" key="1">
    <source>
        <dbReference type="EMBL" id="KKL49010.1"/>
    </source>
</evidence>
<organism evidence="1">
    <name type="scientific">marine sediment metagenome</name>
    <dbReference type="NCBI Taxonomy" id="412755"/>
    <lineage>
        <taxon>unclassified sequences</taxon>
        <taxon>metagenomes</taxon>
        <taxon>ecological metagenomes</taxon>
    </lineage>
</organism>
<protein>
    <submittedName>
        <fullName evidence="1">Uncharacterized protein</fullName>
    </submittedName>
</protein>
<sequence>MRYSAYVEKVSLMPEKELSLEYDKKSSLYVQNKSNPRSDATWQLGVVMKEYKKRENNP</sequence>
<gene>
    <name evidence="1" type="ORF">LCGC14_2319800</name>
</gene>
<proteinExistence type="predicted"/>
<name>A0A0F9EVM0_9ZZZZ</name>